<organism evidence="2 3">
    <name type="scientific">Saccharococcus caldoxylosilyticus</name>
    <dbReference type="NCBI Taxonomy" id="81408"/>
    <lineage>
        <taxon>Bacteria</taxon>
        <taxon>Bacillati</taxon>
        <taxon>Bacillota</taxon>
        <taxon>Bacilli</taxon>
        <taxon>Bacillales</taxon>
        <taxon>Anoxybacillaceae</taxon>
        <taxon>Saccharococcus</taxon>
    </lineage>
</organism>
<protein>
    <recommendedName>
        <fullName evidence="1">Peptidase M4 domain-containing protein</fullName>
    </recommendedName>
</protein>
<dbReference type="Gene3D" id="3.10.170.10">
    <property type="match status" value="1"/>
</dbReference>
<accession>A0A150M5U5</accession>
<gene>
    <name evidence="2" type="ORF">B4119_3248</name>
</gene>
<reference evidence="2 3" key="1">
    <citation type="submission" date="2016-01" db="EMBL/GenBank/DDBJ databases">
        <title>Draft Genome Sequences of Seven Thermophilic Sporeformers Isolated from Foods.</title>
        <authorList>
            <person name="Berendsen E.M."/>
            <person name="Wells-Bennik M.H."/>
            <person name="Krawcyk A.O."/>
            <person name="De Jong A."/>
            <person name="Holsappel S."/>
            <person name="Eijlander R.T."/>
            <person name="Kuipers O.P."/>
        </authorList>
    </citation>
    <scope>NUCLEOTIDE SEQUENCE [LARGE SCALE GENOMIC DNA]</scope>
    <source>
        <strain evidence="2 3">B4119</strain>
    </source>
</reference>
<evidence type="ECO:0000259" key="1">
    <source>
        <dbReference type="Pfam" id="PF01447"/>
    </source>
</evidence>
<dbReference type="InterPro" id="IPR013856">
    <property type="entry name" value="Peptidase_M4_domain"/>
</dbReference>
<name>A0A150M5U5_9BACL</name>
<comment type="caution">
    <text evidence="2">The sequence shown here is derived from an EMBL/GenBank/DDBJ whole genome shotgun (WGS) entry which is preliminary data.</text>
</comment>
<dbReference type="EMBL" id="LQYS01000006">
    <property type="protein sequence ID" value="KYD19736.1"/>
    <property type="molecule type" value="Genomic_DNA"/>
</dbReference>
<feature type="domain" description="Peptidase M4" evidence="1">
    <location>
        <begin position="2"/>
        <end position="34"/>
    </location>
</feature>
<dbReference type="AlphaFoldDB" id="A0A150M5U5"/>
<dbReference type="Proteomes" id="UP000075455">
    <property type="component" value="Unassembled WGS sequence"/>
</dbReference>
<evidence type="ECO:0000313" key="3">
    <source>
        <dbReference type="Proteomes" id="UP000075455"/>
    </source>
</evidence>
<dbReference type="STRING" id="81408.B4119_3248"/>
<dbReference type="Pfam" id="PF01447">
    <property type="entry name" value="Peptidase_M4"/>
    <property type="match status" value="1"/>
</dbReference>
<proteinExistence type="predicted"/>
<evidence type="ECO:0000313" key="2">
    <source>
        <dbReference type="EMBL" id="KYD19736.1"/>
    </source>
</evidence>
<sequence length="40" mass="4872">MIRFTIHYSREYHNVFWNGPQMVYGDRGGQTFLAFFEKRA</sequence>
<dbReference type="GO" id="GO:0004222">
    <property type="term" value="F:metalloendopeptidase activity"/>
    <property type="evidence" value="ECO:0007669"/>
    <property type="project" value="InterPro"/>
</dbReference>
<dbReference type="SUPFAM" id="SSF55486">
    <property type="entry name" value="Metalloproteases ('zincins'), catalytic domain"/>
    <property type="match status" value="1"/>
</dbReference>